<keyword evidence="9" id="KW-1185">Reference proteome</keyword>
<dbReference type="Pfam" id="PF00067">
    <property type="entry name" value="p450"/>
    <property type="match status" value="1"/>
</dbReference>
<dbReference type="SUPFAM" id="SSF48264">
    <property type="entry name" value="Cytochrome P450"/>
    <property type="match status" value="1"/>
</dbReference>
<proteinExistence type="inferred from homology"/>
<comment type="cofactor">
    <cofactor evidence="1">
        <name>heme</name>
        <dbReference type="ChEBI" id="CHEBI:30413"/>
    </cofactor>
</comment>
<dbReference type="InterPro" id="IPR002401">
    <property type="entry name" value="Cyt_P450_E_grp-I"/>
</dbReference>
<keyword evidence="6" id="KW-0503">Monooxygenase</keyword>
<protein>
    <submittedName>
        <fullName evidence="8">Cytochrome p450 2u1</fullName>
    </submittedName>
</protein>
<dbReference type="GO" id="GO:0006805">
    <property type="term" value="P:xenobiotic metabolic process"/>
    <property type="evidence" value="ECO:0007669"/>
    <property type="project" value="TreeGrafter"/>
</dbReference>
<keyword evidence="7" id="KW-1133">Transmembrane helix</keyword>
<dbReference type="GO" id="GO:0006082">
    <property type="term" value="P:organic acid metabolic process"/>
    <property type="evidence" value="ECO:0007669"/>
    <property type="project" value="TreeGrafter"/>
</dbReference>
<gene>
    <name evidence="8" type="ORF">PoB_006876700</name>
</gene>
<dbReference type="PRINTS" id="PR00463">
    <property type="entry name" value="EP450I"/>
</dbReference>
<evidence type="ECO:0000313" key="8">
    <source>
        <dbReference type="EMBL" id="GFO42262.1"/>
    </source>
</evidence>
<comment type="similarity">
    <text evidence="2">Belongs to the cytochrome P450 family.</text>
</comment>
<dbReference type="GO" id="GO:0005506">
    <property type="term" value="F:iron ion binding"/>
    <property type="evidence" value="ECO:0007669"/>
    <property type="project" value="InterPro"/>
</dbReference>
<dbReference type="EMBL" id="BLXT01007780">
    <property type="protein sequence ID" value="GFO42262.1"/>
    <property type="molecule type" value="Genomic_DNA"/>
</dbReference>
<evidence type="ECO:0000256" key="5">
    <source>
        <dbReference type="ARBA" id="ARBA00023004"/>
    </source>
</evidence>
<reference evidence="8 9" key="1">
    <citation type="journal article" date="2021" name="Elife">
        <title>Chloroplast acquisition without the gene transfer in kleptoplastic sea slugs, Plakobranchus ocellatus.</title>
        <authorList>
            <person name="Maeda T."/>
            <person name="Takahashi S."/>
            <person name="Yoshida T."/>
            <person name="Shimamura S."/>
            <person name="Takaki Y."/>
            <person name="Nagai Y."/>
            <person name="Toyoda A."/>
            <person name="Suzuki Y."/>
            <person name="Arimoto A."/>
            <person name="Ishii H."/>
            <person name="Satoh N."/>
            <person name="Nishiyama T."/>
            <person name="Hasebe M."/>
            <person name="Maruyama T."/>
            <person name="Minagawa J."/>
            <person name="Obokata J."/>
            <person name="Shigenobu S."/>
        </authorList>
    </citation>
    <scope>NUCLEOTIDE SEQUENCE [LARGE SCALE GENOMIC DNA]</scope>
</reference>
<dbReference type="PANTHER" id="PTHR24300:SF403">
    <property type="entry name" value="CYTOCHROME P450 306A1"/>
    <property type="match status" value="1"/>
</dbReference>
<dbReference type="InterPro" id="IPR050182">
    <property type="entry name" value="Cytochrome_P450_fam2"/>
</dbReference>
<accession>A0AAV4DDZ1</accession>
<dbReference type="GO" id="GO:0008395">
    <property type="term" value="F:steroid hydroxylase activity"/>
    <property type="evidence" value="ECO:0007669"/>
    <property type="project" value="TreeGrafter"/>
</dbReference>
<evidence type="ECO:0000256" key="3">
    <source>
        <dbReference type="ARBA" id="ARBA00022723"/>
    </source>
</evidence>
<dbReference type="AlphaFoldDB" id="A0AAV4DDZ1"/>
<dbReference type="PANTHER" id="PTHR24300">
    <property type="entry name" value="CYTOCHROME P450 508A4-RELATED"/>
    <property type="match status" value="1"/>
</dbReference>
<evidence type="ECO:0000256" key="6">
    <source>
        <dbReference type="ARBA" id="ARBA00023033"/>
    </source>
</evidence>
<keyword evidence="3" id="KW-0479">Metal-binding</keyword>
<dbReference type="Gene3D" id="1.10.630.10">
    <property type="entry name" value="Cytochrome P450"/>
    <property type="match status" value="1"/>
</dbReference>
<evidence type="ECO:0000256" key="4">
    <source>
        <dbReference type="ARBA" id="ARBA00023002"/>
    </source>
</evidence>
<dbReference type="FunFam" id="1.10.630.10:FF:000036">
    <property type="entry name" value="CYtochrome P450 family"/>
    <property type="match status" value="1"/>
</dbReference>
<dbReference type="InterPro" id="IPR001128">
    <property type="entry name" value="Cyt_P450"/>
</dbReference>
<evidence type="ECO:0000256" key="7">
    <source>
        <dbReference type="SAM" id="Phobius"/>
    </source>
</evidence>
<keyword evidence="5" id="KW-0408">Iron</keyword>
<sequence>MSTLKTDDQWLVPVLACSAAVIGVTYLIKSIFWPSYPANIPPFPEKPYPIIGHLPYLAKRQREKFQEWRKTTGDIYSLYFGSNLVIIINGYKLMKEAFVKNADLLSSRPPRPEVDDSHLGVTFANGPLWKEQRSISISILKSFGMGKASLANKINEEVSVYLDTLTALDGKPSDVSVLTSVSISNIICSIIVGKRFDYGDPFFISFLDCFKKMVRAAEATSPVMIWPWLRFIPGNFLNSKTRNICFQKVLTDFCDRFIELSEKQRNEDAPETFITSYLREMERLQKQGKETTLSKKSLRLLLLQLFLNGTDTTATTVMWFIAFMLQHPHIQKKMHDEISEIVGRDRMPDIQDRPKLPFSNAVIMETQRLGSIAAINMPRCTSGEVTIQGYTIPANTSVFPSMDSVLLDEDTWEEPHKFKPERFLDSNGHLTKPEAFIPFSFGEFSPLE</sequence>
<name>A0AAV4DDZ1_9GAST</name>
<dbReference type="GO" id="GO:0005737">
    <property type="term" value="C:cytoplasm"/>
    <property type="evidence" value="ECO:0007669"/>
    <property type="project" value="TreeGrafter"/>
</dbReference>
<evidence type="ECO:0000313" key="9">
    <source>
        <dbReference type="Proteomes" id="UP000735302"/>
    </source>
</evidence>
<dbReference type="GO" id="GO:0020037">
    <property type="term" value="F:heme binding"/>
    <property type="evidence" value="ECO:0007669"/>
    <property type="project" value="InterPro"/>
</dbReference>
<evidence type="ECO:0000256" key="1">
    <source>
        <dbReference type="ARBA" id="ARBA00001971"/>
    </source>
</evidence>
<comment type="caution">
    <text evidence="8">The sequence shown here is derived from an EMBL/GenBank/DDBJ whole genome shotgun (WGS) entry which is preliminary data.</text>
</comment>
<keyword evidence="7" id="KW-0472">Membrane</keyword>
<feature type="transmembrane region" description="Helical" evidence="7">
    <location>
        <begin position="12"/>
        <end position="33"/>
    </location>
</feature>
<dbReference type="GO" id="GO:0016712">
    <property type="term" value="F:oxidoreductase activity, acting on paired donors, with incorporation or reduction of molecular oxygen, reduced flavin or flavoprotein as one donor, and incorporation of one atom of oxygen"/>
    <property type="evidence" value="ECO:0007669"/>
    <property type="project" value="TreeGrafter"/>
</dbReference>
<evidence type="ECO:0000256" key="2">
    <source>
        <dbReference type="ARBA" id="ARBA00010617"/>
    </source>
</evidence>
<keyword evidence="7" id="KW-0812">Transmembrane</keyword>
<organism evidence="8 9">
    <name type="scientific">Plakobranchus ocellatus</name>
    <dbReference type="NCBI Taxonomy" id="259542"/>
    <lineage>
        <taxon>Eukaryota</taxon>
        <taxon>Metazoa</taxon>
        <taxon>Spiralia</taxon>
        <taxon>Lophotrochozoa</taxon>
        <taxon>Mollusca</taxon>
        <taxon>Gastropoda</taxon>
        <taxon>Heterobranchia</taxon>
        <taxon>Euthyneura</taxon>
        <taxon>Panpulmonata</taxon>
        <taxon>Sacoglossa</taxon>
        <taxon>Placobranchoidea</taxon>
        <taxon>Plakobranchidae</taxon>
        <taxon>Plakobranchus</taxon>
    </lineage>
</organism>
<dbReference type="Proteomes" id="UP000735302">
    <property type="component" value="Unassembled WGS sequence"/>
</dbReference>
<keyword evidence="4" id="KW-0560">Oxidoreductase</keyword>
<dbReference type="InterPro" id="IPR036396">
    <property type="entry name" value="Cyt_P450_sf"/>
</dbReference>